<comment type="subcellular location">
    <subcellularLocation>
        <location evidence="3">Nucleus lamina</location>
    </subcellularLocation>
</comment>
<dbReference type="PANTHER" id="PTHR31908:SF11">
    <property type="entry name" value="PROTEIN CROWDED NUCLEI 1"/>
    <property type="match status" value="1"/>
</dbReference>
<dbReference type="GO" id="GO:0005652">
    <property type="term" value="C:nuclear lamina"/>
    <property type="evidence" value="ECO:0007669"/>
    <property type="project" value="UniProtKB-SubCell"/>
</dbReference>
<feature type="region of interest" description="Disordered" evidence="6">
    <location>
        <begin position="426"/>
        <end position="469"/>
    </location>
</feature>
<dbReference type="EMBL" id="CM007653">
    <property type="protein sequence ID" value="ONI18808.1"/>
    <property type="molecule type" value="Genomic_DNA"/>
</dbReference>
<feature type="compositionally biased region" description="Polar residues" evidence="6">
    <location>
        <begin position="1"/>
        <end position="14"/>
    </location>
</feature>
<feature type="region of interest" description="Disordered" evidence="6">
    <location>
        <begin position="909"/>
        <end position="963"/>
    </location>
</feature>
<sequence>MFTPQRWSGWSLTPKTGAEKTGTGSGSNMKSGTPNFNSGDGVVAKGKGLSLFEPRTPASGSVLENGGNMQVESGEGATDREELAQRVSELENELFEYQYNMGLLLIEKKEWTSRHEELRQSLTEAKDAVRREQAAHLIAISEIEKREENLRKALGVEKQCVHDLEKALHEIRSENAEIKFTADSKLAEANALVASIEEKSLELEAKSRAADAKLAEVSRKSSEFERKSKDLEDRESALRRDRLSFNSEQEAHENSLSKRREDLLEWERKLQEGEERLAKGQRILNQREERANENDRIFKQKEKDLEDAQKKIDATNETLKRKEDDISSRLANLTLKEKEYDTMRINLEMKEKELLALEEKLNARERVELQKIIDEHNAILDAKKCEFELEIDQKRKSLDDELRNRLVDVEKKESEINHMEEKVAKREQALEKKGEKVREKEKDFESKMKSLKEKEKSIKSEEKDLESEKKQLIADKEDLVRLLAEVEKIRANNEEQLQKISEEKDRLKVSEEEKSEYHRLQSELKQEIDKYMQQKELLLKEAEDLKQQKELFEREWEELDDKRAEIEKELKNVNEQKEEVEKWKHVEEERLKSEKVMAQDHIQREQDDLKLAKESFEAHMEHEKSVLDEKAQSERSQMLHELETRKRELEIDMQNRLEEMEKPLREREKSFAEERERELDNVNYLREVARREMEEIKVERLKIEKEREEADANKEHLERQHIEIRKDIDELLDLSQKLRDQREQFIKERESFISFIEKFKSCTNCGEMISEFVLSNLRPLAEIENAEVIPPPRLGDDYLKGGFNENLAQRQNNEISLGIDSRSPVSGGTISWLRKCTSKIFNLSPGKKIEFGSPQNLANEAPFSGEQNVEASKRGCGIENEAELSFGVASDSFDVQRVQSDNRIREVEAVQYPSPDEHSNMNSEAPDLPEDSQPSDLKGGCQKPSRRGGRRGRPAVKRTRSVKAVVKDAKAILGEAFETNDSEYANGTAEDSVDMHTESHGGSSLADKRSARNGRKRGRAQTSQIAVSGGDDSEGRSDSVMGAQRKKRREKVIPAEQAPGESRYNLRRPKTGVTVAAASASRDLVKDNEEEVDNARATEHYSKAAPATSIGVGSENGGSTHFVRCGTLGDTQDGEADAIKNLEENTAVSEEVNGSTEGGQEYVDGDEYRSESQNGTPIEEDDDDEESEHPGEASIGKKLWTFFTT</sequence>
<keyword evidence="1 5" id="KW-0175">Coiled coil</keyword>
<feature type="coiled-coil region" evidence="5">
    <location>
        <begin position="80"/>
        <end position="135"/>
    </location>
</feature>
<evidence type="ECO:0000256" key="6">
    <source>
        <dbReference type="SAM" id="MobiDB-lite"/>
    </source>
</evidence>
<dbReference type="SMR" id="A0A251Q4S5"/>
<evidence type="ECO:0000313" key="8">
    <source>
        <dbReference type="Proteomes" id="UP000006882"/>
    </source>
</evidence>
<evidence type="ECO:0000256" key="2">
    <source>
        <dbReference type="ARBA" id="ARBA00023242"/>
    </source>
</evidence>
<feature type="compositionally biased region" description="Basic and acidic residues" evidence="6">
    <location>
        <begin position="1083"/>
        <end position="1102"/>
    </location>
</feature>
<evidence type="ECO:0000256" key="5">
    <source>
        <dbReference type="SAM" id="Coils"/>
    </source>
</evidence>
<evidence type="ECO:0008006" key="9">
    <source>
        <dbReference type="Google" id="ProtNLM"/>
    </source>
</evidence>
<keyword evidence="2" id="KW-0539">Nucleus</keyword>
<feature type="coiled-coil region" evidence="5">
    <location>
        <begin position="186"/>
        <end position="367"/>
    </location>
</feature>
<dbReference type="InterPro" id="IPR040418">
    <property type="entry name" value="CRWN"/>
</dbReference>
<keyword evidence="8" id="KW-1185">Reference proteome</keyword>
<proteinExistence type="inferred from homology"/>
<feature type="region of interest" description="Disordered" evidence="6">
    <location>
        <begin position="617"/>
        <end position="638"/>
    </location>
</feature>
<protein>
    <recommendedName>
        <fullName evidence="9">Nuclear matrix constituent protein 1-like protein</fullName>
    </recommendedName>
</protein>
<feature type="region of interest" description="Disordered" evidence="6">
    <location>
        <begin position="1"/>
        <end position="78"/>
    </location>
</feature>
<organism evidence="7 8">
    <name type="scientific">Prunus persica</name>
    <name type="common">Peach</name>
    <name type="synonym">Amygdalus persica</name>
    <dbReference type="NCBI Taxonomy" id="3760"/>
    <lineage>
        <taxon>Eukaryota</taxon>
        <taxon>Viridiplantae</taxon>
        <taxon>Streptophyta</taxon>
        <taxon>Embryophyta</taxon>
        <taxon>Tracheophyta</taxon>
        <taxon>Spermatophyta</taxon>
        <taxon>Magnoliopsida</taxon>
        <taxon>eudicotyledons</taxon>
        <taxon>Gunneridae</taxon>
        <taxon>Pentapetalae</taxon>
        <taxon>rosids</taxon>
        <taxon>fabids</taxon>
        <taxon>Rosales</taxon>
        <taxon>Rosaceae</taxon>
        <taxon>Amygdaloideae</taxon>
        <taxon>Amygdaleae</taxon>
        <taxon>Prunus</taxon>
    </lineage>
</organism>
<evidence type="ECO:0000256" key="3">
    <source>
        <dbReference type="ARBA" id="ARBA00024186"/>
    </source>
</evidence>
<feature type="compositionally biased region" description="Polar residues" evidence="6">
    <location>
        <begin position="26"/>
        <end position="38"/>
    </location>
</feature>
<evidence type="ECO:0000256" key="1">
    <source>
        <dbReference type="ARBA" id="ARBA00023054"/>
    </source>
</evidence>
<comment type="similarity">
    <text evidence="4">Belongs to the CRWN family.</text>
</comment>
<dbReference type="GO" id="GO:0006997">
    <property type="term" value="P:nucleus organization"/>
    <property type="evidence" value="ECO:0007669"/>
    <property type="project" value="InterPro"/>
</dbReference>
<feature type="compositionally biased region" description="Polar residues" evidence="6">
    <location>
        <begin position="1144"/>
        <end position="1155"/>
    </location>
</feature>
<dbReference type="STRING" id="3760.A0A251Q4S5"/>
<gene>
    <name evidence="7" type="ORF">PRUPE_3G240800</name>
</gene>
<feature type="region of interest" description="Disordered" evidence="6">
    <location>
        <begin position="983"/>
        <end position="1117"/>
    </location>
</feature>
<name>A0A251Q4S5_PRUPE</name>
<dbReference type="Proteomes" id="UP000006882">
    <property type="component" value="Chromosome G3"/>
</dbReference>
<dbReference type="Gramene" id="ONI18808">
    <property type="protein sequence ID" value="ONI18808"/>
    <property type="gene ID" value="PRUPE_3G240800"/>
</dbReference>
<dbReference type="eggNOG" id="ENOG502QUGA">
    <property type="taxonomic scope" value="Eukaryota"/>
</dbReference>
<dbReference type="OrthoDB" id="673795at2759"/>
<feature type="compositionally biased region" description="Acidic residues" evidence="6">
    <location>
        <begin position="1178"/>
        <end position="1187"/>
    </location>
</feature>
<feature type="compositionally biased region" description="Basic residues" evidence="6">
    <location>
        <begin position="944"/>
        <end position="961"/>
    </location>
</feature>
<dbReference type="PANTHER" id="PTHR31908">
    <property type="entry name" value="PROTEIN CROWDED NUCLEI 4"/>
    <property type="match status" value="1"/>
</dbReference>
<feature type="coiled-coil region" evidence="5">
    <location>
        <begin position="686"/>
        <end position="748"/>
    </location>
</feature>
<evidence type="ECO:0000256" key="4">
    <source>
        <dbReference type="ARBA" id="ARBA00024208"/>
    </source>
</evidence>
<dbReference type="AlphaFoldDB" id="A0A251Q4S5"/>
<feature type="region of interest" description="Disordered" evidence="6">
    <location>
        <begin position="1143"/>
        <end position="1205"/>
    </location>
</feature>
<reference evidence="7 8" key="1">
    <citation type="journal article" date="2013" name="Nat. Genet.">
        <title>The high-quality draft genome of peach (Prunus persica) identifies unique patterns of genetic diversity, domestication and genome evolution.</title>
        <authorList>
            <consortium name="International Peach Genome Initiative"/>
            <person name="Verde I."/>
            <person name="Abbott A.G."/>
            <person name="Scalabrin S."/>
            <person name="Jung S."/>
            <person name="Shu S."/>
            <person name="Marroni F."/>
            <person name="Zhebentyayeva T."/>
            <person name="Dettori M.T."/>
            <person name="Grimwood J."/>
            <person name="Cattonaro F."/>
            <person name="Zuccolo A."/>
            <person name="Rossini L."/>
            <person name="Jenkins J."/>
            <person name="Vendramin E."/>
            <person name="Meisel L.A."/>
            <person name="Decroocq V."/>
            <person name="Sosinski B."/>
            <person name="Prochnik S."/>
            <person name="Mitros T."/>
            <person name="Policriti A."/>
            <person name="Cipriani G."/>
            <person name="Dondini L."/>
            <person name="Ficklin S."/>
            <person name="Goodstein D.M."/>
            <person name="Xuan P."/>
            <person name="Del Fabbro C."/>
            <person name="Aramini V."/>
            <person name="Copetti D."/>
            <person name="Gonzalez S."/>
            <person name="Horner D.S."/>
            <person name="Falchi R."/>
            <person name="Lucas S."/>
            <person name="Mica E."/>
            <person name="Maldonado J."/>
            <person name="Lazzari B."/>
            <person name="Bielenberg D."/>
            <person name="Pirona R."/>
            <person name="Miculan M."/>
            <person name="Barakat A."/>
            <person name="Testolin R."/>
            <person name="Stella A."/>
            <person name="Tartarini S."/>
            <person name="Tonutti P."/>
            <person name="Arus P."/>
            <person name="Orellana A."/>
            <person name="Wells C."/>
            <person name="Main D."/>
            <person name="Vizzotto G."/>
            <person name="Silva H."/>
            <person name="Salamini F."/>
            <person name="Schmutz J."/>
            <person name="Morgante M."/>
            <person name="Rokhsar D.S."/>
        </authorList>
    </citation>
    <scope>NUCLEOTIDE SEQUENCE [LARGE SCALE GENOMIC DNA]</scope>
    <source>
        <strain evidence="8">cv. Nemared</strain>
    </source>
</reference>
<evidence type="ECO:0000313" key="7">
    <source>
        <dbReference type="EMBL" id="ONI18808.1"/>
    </source>
</evidence>
<accession>A0A251Q4S5</accession>